<keyword evidence="2" id="KW-1185">Reference proteome</keyword>
<protein>
    <submittedName>
        <fullName evidence="3">Secreted protein</fullName>
    </submittedName>
</protein>
<dbReference type="WBParaSite" id="TCNE_0000300801-mRNA-1">
    <property type="protein sequence ID" value="TCNE_0000300801-mRNA-1"/>
    <property type="gene ID" value="TCNE_0000300801"/>
</dbReference>
<reference evidence="3" key="1">
    <citation type="submission" date="2016-06" db="UniProtKB">
        <authorList>
            <consortium name="WormBaseParasite"/>
        </authorList>
    </citation>
    <scope>IDENTIFICATION</scope>
</reference>
<evidence type="ECO:0000313" key="3">
    <source>
        <dbReference type="WBParaSite" id="TCNE_0000300801-mRNA-1"/>
    </source>
</evidence>
<dbReference type="EMBL" id="UYWY01003487">
    <property type="protein sequence ID" value="VDM28725.1"/>
    <property type="molecule type" value="Genomic_DNA"/>
</dbReference>
<reference evidence="1 2" key="2">
    <citation type="submission" date="2018-11" db="EMBL/GenBank/DDBJ databases">
        <authorList>
            <consortium name="Pathogen Informatics"/>
        </authorList>
    </citation>
    <scope>NUCLEOTIDE SEQUENCE [LARGE SCALE GENOMIC DNA]</scope>
</reference>
<dbReference type="Proteomes" id="UP000050794">
    <property type="component" value="Unassembled WGS sequence"/>
</dbReference>
<sequence length="101" mass="10830">MTTRASARDAEGTIVIFAIGCMQADISSRFAKQPLQFEDAICNQRSTSNYYCQKRPSTQPTGRMEPCVVAVCMCGSDVSAGGRLGWVPLVPLVLCVPDSAP</sequence>
<gene>
    <name evidence="1" type="ORF">TCNE_LOCUS3008</name>
</gene>
<evidence type="ECO:0000313" key="2">
    <source>
        <dbReference type="Proteomes" id="UP000050794"/>
    </source>
</evidence>
<name>A0A183U3D8_TOXCA</name>
<proteinExistence type="predicted"/>
<dbReference type="AlphaFoldDB" id="A0A183U3D8"/>
<organism evidence="2 3">
    <name type="scientific">Toxocara canis</name>
    <name type="common">Canine roundworm</name>
    <dbReference type="NCBI Taxonomy" id="6265"/>
    <lineage>
        <taxon>Eukaryota</taxon>
        <taxon>Metazoa</taxon>
        <taxon>Ecdysozoa</taxon>
        <taxon>Nematoda</taxon>
        <taxon>Chromadorea</taxon>
        <taxon>Rhabditida</taxon>
        <taxon>Spirurina</taxon>
        <taxon>Ascaridomorpha</taxon>
        <taxon>Ascaridoidea</taxon>
        <taxon>Toxocaridae</taxon>
        <taxon>Toxocara</taxon>
    </lineage>
</organism>
<accession>A0A183U3D8</accession>
<evidence type="ECO:0000313" key="1">
    <source>
        <dbReference type="EMBL" id="VDM28725.1"/>
    </source>
</evidence>